<dbReference type="Gene3D" id="1.10.10.10">
    <property type="entry name" value="Winged helix-like DNA-binding domain superfamily/Winged helix DNA-binding domain"/>
    <property type="match status" value="1"/>
</dbReference>
<dbReference type="CDD" id="cd00851">
    <property type="entry name" value="MTH1175"/>
    <property type="match status" value="1"/>
</dbReference>
<dbReference type="InterPro" id="IPR036388">
    <property type="entry name" value="WH-like_DNA-bd_sf"/>
</dbReference>
<sequence length="233" mass="25972">MPRPKRCRRICGYPNYWSFAPEDAKNSEVIAFKLDEYETIRLIDYEKMTQEECASAMGVSRATITSIYEKARYKLADAIVNGKRIRITGGSYCIDYIPASAEIREKGENIMRIAVTYEKEMVGQHFGKTEEFKIYDVENGEIKSSRVIDTNGNGHGALAGFLRAAEVETLICGGIGAGARNALKEVGIKLLPGVTGNADEMVKNYLSGNLEYNPDIECHHHDHDHGEGHSCHH</sequence>
<dbReference type="SUPFAM" id="SSF88659">
    <property type="entry name" value="Sigma3 and sigma4 domains of RNA polymerase sigma factors"/>
    <property type="match status" value="1"/>
</dbReference>
<name>G9X1B1_9FIRM</name>
<evidence type="ECO:0000256" key="1">
    <source>
        <dbReference type="ARBA" id="ARBA00009350"/>
    </source>
</evidence>
<dbReference type="InterPro" id="IPR013324">
    <property type="entry name" value="RNA_pol_sigma_r3/r4-like"/>
</dbReference>
<organism evidence="3 4">
    <name type="scientific">Peptoanaerobacter stomatis</name>
    <dbReference type="NCBI Taxonomy" id="796937"/>
    <lineage>
        <taxon>Bacteria</taxon>
        <taxon>Bacillati</taxon>
        <taxon>Bacillota</taxon>
        <taxon>Clostridia</taxon>
        <taxon>Peptostreptococcales</taxon>
        <taxon>Filifactoraceae</taxon>
        <taxon>Peptoanaerobacter</taxon>
    </lineage>
</organism>
<protein>
    <recommendedName>
        <fullName evidence="2">Dinitrogenase iron-molybdenum cofactor biosynthesis domain-containing protein</fullName>
    </recommendedName>
</protein>
<dbReference type="Proteomes" id="UP000006437">
    <property type="component" value="Unassembled WGS sequence"/>
</dbReference>
<dbReference type="InterPro" id="IPR036105">
    <property type="entry name" value="DiNase_FeMo-co_biosyn_sf"/>
</dbReference>
<evidence type="ECO:0000313" key="4">
    <source>
        <dbReference type="Proteomes" id="UP000006437"/>
    </source>
</evidence>
<evidence type="ECO:0000313" key="3">
    <source>
        <dbReference type="EMBL" id="EHL14510.1"/>
    </source>
</evidence>
<dbReference type="PANTHER" id="PTHR37478:SF2">
    <property type="entry name" value="UPF0251 PROTEIN TK0562"/>
    <property type="match status" value="1"/>
</dbReference>
<dbReference type="RefSeq" id="WP_009526371.1">
    <property type="nucleotide sequence ID" value="NZ_JH414571.1"/>
</dbReference>
<dbReference type="AlphaFoldDB" id="G9X1B1"/>
<dbReference type="InterPro" id="IPR033913">
    <property type="entry name" value="MTH1175_dom"/>
</dbReference>
<dbReference type="PANTHER" id="PTHR37478">
    <property type="match status" value="1"/>
</dbReference>
<dbReference type="BioCyc" id="EBAC796937-HMP:GMGH-2183-MONOMER"/>
<dbReference type="PATRIC" id="fig|796937.3.peg.1409"/>
<accession>G9X1B1</accession>
<reference evidence="3 4" key="1">
    <citation type="submission" date="2011-08" db="EMBL/GenBank/DDBJ databases">
        <title>The Genome Sequence of Eubacteriaceae bacterium ACC19a.</title>
        <authorList>
            <consortium name="The Broad Institute Genome Sequencing Platform"/>
            <person name="Earl A."/>
            <person name="Ward D."/>
            <person name="Feldgarden M."/>
            <person name="Gevers D."/>
            <person name="Sizova M."/>
            <person name="Hazen A."/>
            <person name="Epstein S."/>
            <person name="Young S.K."/>
            <person name="Zeng Q."/>
            <person name="Gargeya S."/>
            <person name="Fitzgerald M."/>
            <person name="Haas B."/>
            <person name="Abouelleil A."/>
            <person name="Alvarado L."/>
            <person name="Arachchi H.M."/>
            <person name="Berlin A."/>
            <person name="Brown A."/>
            <person name="Chapman S.B."/>
            <person name="Chen Z."/>
            <person name="Dunbar C."/>
            <person name="Freedman E."/>
            <person name="Gearin G."/>
            <person name="Gellesch M."/>
            <person name="Goldberg J."/>
            <person name="Griggs A."/>
            <person name="Gujja S."/>
            <person name="Heiman D."/>
            <person name="Howarth C."/>
            <person name="Larson L."/>
            <person name="Lui A."/>
            <person name="MacDonald P.J.P."/>
            <person name="Montmayeur A."/>
            <person name="Murphy C."/>
            <person name="Neiman D."/>
            <person name="Pearson M."/>
            <person name="Priest M."/>
            <person name="Roberts A."/>
            <person name="Saif S."/>
            <person name="Shea T."/>
            <person name="Shenoy N."/>
            <person name="Sisk P."/>
            <person name="Stolte C."/>
            <person name="Sykes S."/>
            <person name="Wortman J."/>
            <person name="Nusbaum C."/>
            <person name="Birren B."/>
        </authorList>
    </citation>
    <scope>NUCLEOTIDE SEQUENCE [LARGE SCALE GENOMIC DNA]</scope>
    <source>
        <strain evidence="3 4">ACC19a</strain>
    </source>
</reference>
<dbReference type="InterPro" id="IPR002852">
    <property type="entry name" value="UPF0251"/>
</dbReference>
<dbReference type="Gene3D" id="3.30.420.130">
    <property type="entry name" value="Dinitrogenase iron-molybdenum cofactor biosynthesis domain"/>
    <property type="match status" value="1"/>
</dbReference>
<feature type="domain" description="Dinitrogenase iron-molybdenum cofactor biosynthesis" evidence="2">
    <location>
        <begin position="120"/>
        <end position="206"/>
    </location>
</feature>
<dbReference type="SUPFAM" id="SSF53146">
    <property type="entry name" value="Nitrogenase accessory factor-like"/>
    <property type="match status" value="1"/>
</dbReference>
<gene>
    <name evidence="3" type="ORF">HMPREF9629_02155</name>
</gene>
<dbReference type="Pfam" id="PF02579">
    <property type="entry name" value="Nitro_FeMo-Co"/>
    <property type="match status" value="1"/>
</dbReference>
<comment type="similarity">
    <text evidence="1">Belongs to the UPF0251 family.</text>
</comment>
<comment type="caution">
    <text evidence="3">The sequence shown here is derived from an EMBL/GenBank/DDBJ whole genome shotgun (WGS) entry which is preliminary data.</text>
</comment>
<dbReference type="InterPro" id="IPR003731">
    <property type="entry name" value="Di-Nase_FeMo-co_biosynth"/>
</dbReference>
<dbReference type="EMBL" id="AFZE01000027">
    <property type="protein sequence ID" value="EHL14510.1"/>
    <property type="molecule type" value="Genomic_DNA"/>
</dbReference>
<evidence type="ECO:0000259" key="2">
    <source>
        <dbReference type="Pfam" id="PF02579"/>
    </source>
</evidence>
<proteinExistence type="inferred from homology"/>
<dbReference type="HOGENOM" id="CLU_071826_1_0_9"/>
<dbReference type="Pfam" id="PF02001">
    <property type="entry name" value="DUF134"/>
    <property type="match status" value="1"/>
</dbReference>